<accession>A0A4Q7DFW5</accession>
<dbReference type="InterPro" id="IPR006124">
    <property type="entry name" value="Metalloenzyme"/>
</dbReference>
<dbReference type="RefSeq" id="WP_130154234.1">
    <property type="nucleotide sequence ID" value="NZ_SCFB01000007.1"/>
</dbReference>
<dbReference type="GO" id="GO:0003824">
    <property type="term" value="F:catalytic activity"/>
    <property type="evidence" value="ECO:0007669"/>
    <property type="project" value="InterPro"/>
</dbReference>
<evidence type="ECO:0000313" key="4">
    <source>
        <dbReference type="Proteomes" id="UP000293550"/>
    </source>
</evidence>
<evidence type="ECO:0000256" key="1">
    <source>
        <dbReference type="SAM" id="SignalP"/>
    </source>
</evidence>
<dbReference type="AlphaFoldDB" id="A0A4Q7DFW5"/>
<reference evidence="3 4" key="1">
    <citation type="submission" date="2018-10" db="EMBL/GenBank/DDBJ databases">
        <title>An updated phylogeny of the Alphaproteobacteria reveals that the parasitic Rickettsiales and Holosporales have independent origins.</title>
        <authorList>
            <person name="Munoz-Gomez S.A."/>
            <person name="Hess S."/>
            <person name="Burger G."/>
            <person name="Lang B.F."/>
            <person name="Susko E."/>
            <person name="Slamovits C.H."/>
            <person name="Roger A.J."/>
        </authorList>
    </citation>
    <scope>NUCLEOTIDE SEQUENCE [LARGE SCALE GENOMIC DNA]</scope>
    <source>
        <strain evidence="3">HOLO01</strain>
    </source>
</reference>
<evidence type="ECO:0000313" key="3">
    <source>
        <dbReference type="EMBL" id="RZI45653.1"/>
    </source>
</evidence>
<feature type="chain" id="PRO_5020491557" description="Metalloenzyme domain-containing protein" evidence="1">
    <location>
        <begin position="24"/>
        <end position="336"/>
    </location>
</feature>
<gene>
    <name evidence="3" type="ORF">EQU50_06005</name>
</gene>
<dbReference type="SUPFAM" id="SSF53649">
    <property type="entry name" value="Alkaline phosphatase-like"/>
    <property type="match status" value="1"/>
</dbReference>
<dbReference type="Proteomes" id="UP000293550">
    <property type="component" value="Unassembled WGS sequence"/>
</dbReference>
<dbReference type="OrthoDB" id="5901192at2"/>
<feature type="signal peptide" evidence="1">
    <location>
        <begin position="1"/>
        <end position="23"/>
    </location>
</feature>
<feature type="domain" description="Metalloenzyme" evidence="2">
    <location>
        <begin position="150"/>
        <end position="307"/>
    </location>
</feature>
<keyword evidence="1" id="KW-0732">Signal</keyword>
<keyword evidence="4" id="KW-1185">Reference proteome</keyword>
<name>A0A4Q7DFW5_9PROT</name>
<dbReference type="InterPro" id="IPR017850">
    <property type="entry name" value="Alkaline_phosphatase_core_sf"/>
</dbReference>
<evidence type="ECO:0000259" key="2">
    <source>
        <dbReference type="Pfam" id="PF01676"/>
    </source>
</evidence>
<sequence>MKKINSLFLSFVLFVFTIAGLNAAGKEEEKTEGRAPTLVTLGIDGIYGPLFEDMMENGQLPNFERARTMSAWKLDAHTFYRPHSLIVWSAFLYGREPTVGEKVKDTFYDVGREEVTTRNHGKTNLCNTMGGAASTFVTTNWPILTNIIPDAETTKQPIVSTSTGDEQNDTAVLAAIQNAINSQKYTSIFAHLDYSDSVAWHESVTNGAYADALKVIDKGLGDILDNPNLDFKNRDYLCITSDHGRHSWFALSCIIPSCWAPGKKHDCLYCETVRNIPVFVAEPGINHHEIKEPLSIVDVVPSILALMGKDKGDMTGKVVDFKGLGVLNPIDCRSCP</sequence>
<proteinExistence type="predicted"/>
<dbReference type="Gene3D" id="3.40.720.10">
    <property type="entry name" value="Alkaline Phosphatase, subunit A"/>
    <property type="match status" value="1"/>
</dbReference>
<protein>
    <recommendedName>
        <fullName evidence="2">Metalloenzyme domain-containing protein</fullName>
    </recommendedName>
</protein>
<comment type="caution">
    <text evidence="3">The sequence shown here is derived from an EMBL/GenBank/DDBJ whole genome shotgun (WGS) entry which is preliminary data.</text>
</comment>
<dbReference type="GO" id="GO:0046872">
    <property type="term" value="F:metal ion binding"/>
    <property type="evidence" value="ECO:0007669"/>
    <property type="project" value="InterPro"/>
</dbReference>
<dbReference type="Pfam" id="PF01676">
    <property type="entry name" value="Metalloenzyme"/>
    <property type="match status" value="1"/>
</dbReference>
<organism evidence="3 4">
    <name type="scientific">Candidatus Finniella inopinata</name>
    <dbReference type="NCBI Taxonomy" id="1696036"/>
    <lineage>
        <taxon>Bacteria</taxon>
        <taxon>Pseudomonadati</taxon>
        <taxon>Pseudomonadota</taxon>
        <taxon>Alphaproteobacteria</taxon>
        <taxon>Holosporales</taxon>
        <taxon>Candidatus Paracaedibacteraceae</taxon>
        <taxon>Candidatus Finniella</taxon>
    </lineage>
</organism>
<dbReference type="EMBL" id="SCFB01000007">
    <property type="protein sequence ID" value="RZI45653.1"/>
    <property type="molecule type" value="Genomic_DNA"/>
</dbReference>